<reference evidence="3" key="2">
    <citation type="submission" date="2022-01" db="EMBL/GenBank/DDBJ databases">
        <authorList>
            <person name="Yamashiro T."/>
            <person name="Shiraishi A."/>
            <person name="Satake H."/>
            <person name="Nakayama K."/>
        </authorList>
    </citation>
    <scope>NUCLEOTIDE SEQUENCE</scope>
</reference>
<dbReference type="InterPro" id="IPR057670">
    <property type="entry name" value="SH3_retrovirus"/>
</dbReference>
<gene>
    <name evidence="3" type="ORF">Tco_1044621</name>
</gene>
<dbReference type="InterPro" id="IPR012337">
    <property type="entry name" value="RNaseH-like_sf"/>
</dbReference>
<protein>
    <submittedName>
        <fullName evidence="3">Ribonuclease H-like domain-containing protein</fullName>
    </submittedName>
</protein>
<feature type="compositionally biased region" description="Low complexity" evidence="1">
    <location>
        <begin position="365"/>
        <end position="377"/>
    </location>
</feature>
<dbReference type="InterPro" id="IPR001584">
    <property type="entry name" value="Integrase_cat-core"/>
</dbReference>
<organism evidence="3 4">
    <name type="scientific">Tanacetum coccineum</name>
    <dbReference type="NCBI Taxonomy" id="301880"/>
    <lineage>
        <taxon>Eukaryota</taxon>
        <taxon>Viridiplantae</taxon>
        <taxon>Streptophyta</taxon>
        <taxon>Embryophyta</taxon>
        <taxon>Tracheophyta</taxon>
        <taxon>Spermatophyta</taxon>
        <taxon>Magnoliopsida</taxon>
        <taxon>eudicotyledons</taxon>
        <taxon>Gunneridae</taxon>
        <taxon>Pentapetalae</taxon>
        <taxon>asterids</taxon>
        <taxon>campanulids</taxon>
        <taxon>Asterales</taxon>
        <taxon>Asteraceae</taxon>
        <taxon>Asteroideae</taxon>
        <taxon>Anthemideae</taxon>
        <taxon>Anthemidinae</taxon>
        <taxon>Tanacetum</taxon>
    </lineage>
</organism>
<feature type="compositionally biased region" description="Polar residues" evidence="1">
    <location>
        <begin position="280"/>
        <end position="299"/>
    </location>
</feature>
<evidence type="ECO:0000259" key="2">
    <source>
        <dbReference type="PROSITE" id="PS50994"/>
    </source>
</evidence>
<feature type="compositionally biased region" description="Pro residues" evidence="1">
    <location>
        <begin position="301"/>
        <end position="311"/>
    </location>
</feature>
<keyword evidence="4" id="KW-1185">Reference proteome</keyword>
<dbReference type="Pfam" id="PF25597">
    <property type="entry name" value="SH3_retrovirus"/>
    <property type="match status" value="1"/>
</dbReference>
<dbReference type="EMBL" id="BQNB010018754">
    <property type="protein sequence ID" value="GJT77896.1"/>
    <property type="molecule type" value="Genomic_DNA"/>
</dbReference>
<dbReference type="Pfam" id="PF00665">
    <property type="entry name" value="rve"/>
    <property type="match status" value="1"/>
</dbReference>
<dbReference type="PANTHER" id="PTHR42648">
    <property type="entry name" value="TRANSPOSASE, PUTATIVE-RELATED"/>
    <property type="match status" value="1"/>
</dbReference>
<name>A0ABQ5GQF4_9ASTR</name>
<accession>A0ABQ5GQF4</accession>
<dbReference type="PROSITE" id="PS50994">
    <property type="entry name" value="INTEGRASE"/>
    <property type="match status" value="1"/>
</dbReference>
<proteinExistence type="predicted"/>
<evidence type="ECO:0000256" key="1">
    <source>
        <dbReference type="SAM" id="MobiDB-lite"/>
    </source>
</evidence>
<dbReference type="InterPro" id="IPR039537">
    <property type="entry name" value="Retrotran_Ty1/copia-like"/>
</dbReference>
<evidence type="ECO:0000313" key="3">
    <source>
        <dbReference type="EMBL" id="GJT77896.1"/>
    </source>
</evidence>
<dbReference type="Gene3D" id="3.30.420.10">
    <property type="entry name" value="Ribonuclease H-like superfamily/Ribonuclease H"/>
    <property type="match status" value="1"/>
</dbReference>
<dbReference type="InterPro" id="IPR025724">
    <property type="entry name" value="GAG-pre-integrase_dom"/>
</dbReference>
<feature type="domain" description="Integrase catalytic" evidence="2">
    <location>
        <begin position="67"/>
        <end position="255"/>
    </location>
</feature>
<reference evidence="3" key="1">
    <citation type="journal article" date="2022" name="Int. J. Mol. Sci.">
        <title>Draft Genome of Tanacetum Coccineum: Genomic Comparison of Closely Related Tanacetum-Family Plants.</title>
        <authorList>
            <person name="Yamashiro T."/>
            <person name="Shiraishi A."/>
            <person name="Nakayama K."/>
            <person name="Satake H."/>
        </authorList>
    </citation>
    <scope>NUCLEOTIDE SEQUENCE</scope>
</reference>
<sequence>MMKYSPICLLSKASKTKSWLWHQCLSHLNFGTINQLAKQGLVRGLPKLKFEKNHLCSACSFGKSKKKSHKPKSEDTNQEKLYLLHMDLCGPMRVENINGKKYILVIVDDYSRFTWVKFLRSKYEAPKFIIKFLKMIQVRLNVTIRNIRTNNETEFVNQTLRSYYEDVGISHETSVARTPQQNGVIKRQNWTLVEAARTMLIYANAPLIFYLSYLHVFCALCYPTNDSEDLGKLKAKADVGIFIGYAPAKKAYRIYNRRTRRIMRTIHVDFDELTAMASEQSSSGHALNEMTPGTLSSGHVPQPPSSTPFVPPTRNDWDTLLQPLFDEYFRPPPCVDHPVPEVVAPVPAVLTGSPSSTSVEQDALSPSTSQTPQESSSHVIPPGAEEAGHDIEVAHMDNNPQFSIPIPKQSSGESSSQVVIPNNVHSVNQPPEHISNWTKDRPIDNVIGDPSRPVSTRHQLQTEALFCYFEAFLSSAEPKSYKELLTESCWIEA</sequence>
<feature type="region of interest" description="Disordered" evidence="1">
    <location>
        <begin position="352"/>
        <end position="384"/>
    </location>
</feature>
<comment type="caution">
    <text evidence="3">The sequence shown here is derived from an EMBL/GenBank/DDBJ whole genome shotgun (WGS) entry which is preliminary data.</text>
</comment>
<dbReference type="Pfam" id="PF13976">
    <property type="entry name" value="gag_pre-integrs"/>
    <property type="match status" value="1"/>
</dbReference>
<feature type="region of interest" description="Disordered" evidence="1">
    <location>
        <begin position="280"/>
        <end position="314"/>
    </location>
</feature>
<dbReference type="PANTHER" id="PTHR42648:SF18">
    <property type="entry name" value="RETROTRANSPOSON, UNCLASSIFIED-LIKE PROTEIN"/>
    <property type="match status" value="1"/>
</dbReference>
<feature type="region of interest" description="Disordered" evidence="1">
    <location>
        <begin position="423"/>
        <end position="444"/>
    </location>
</feature>
<evidence type="ECO:0000313" key="4">
    <source>
        <dbReference type="Proteomes" id="UP001151760"/>
    </source>
</evidence>
<dbReference type="InterPro" id="IPR036397">
    <property type="entry name" value="RNaseH_sf"/>
</dbReference>
<dbReference type="Proteomes" id="UP001151760">
    <property type="component" value="Unassembled WGS sequence"/>
</dbReference>
<dbReference type="SUPFAM" id="SSF53098">
    <property type="entry name" value="Ribonuclease H-like"/>
    <property type="match status" value="1"/>
</dbReference>